<dbReference type="InterPro" id="IPR001845">
    <property type="entry name" value="HTH_ArsR_DNA-bd_dom"/>
</dbReference>
<keyword evidence="3" id="KW-1185">Reference proteome</keyword>
<dbReference type="PROSITE" id="PS50987">
    <property type="entry name" value="HTH_ARSR_2"/>
    <property type="match status" value="1"/>
</dbReference>
<gene>
    <name evidence="2" type="ORF">ACFPFM_21955</name>
</gene>
<evidence type="ECO:0000313" key="3">
    <source>
        <dbReference type="Proteomes" id="UP001595833"/>
    </source>
</evidence>
<evidence type="ECO:0000259" key="1">
    <source>
        <dbReference type="PROSITE" id="PS50987"/>
    </source>
</evidence>
<comment type="caution">
    <text evidence="2">The sequence shown here is derived from an EMBL/GenBank/DDBJ whole genome shotgun (WGS) entry which is preliminary data.</text>
</comment>
<dbReference type="Proteomes" id="UP001595833">
    <property type="component" value="Unassembled WGS sequence"/>
</dbReference>
<dbReference type="CDD" id="cd00090">
    <property type="entry name" value="HTH_ARSR"/>
    <property type="match status" value="1"/>
</dbReference>
<protein>
    <submittedName>
        <fullName evidence="2">ArsR/SmtB family transcription factor</fullName>
    </submittedName>
</protein>
<name>A0ABV9Y713_9PSEU</name>
<dbReference type="InterPro" id="IPR011991">
    <property type="entry name" value="ArsR-like_HTH"/>
</dbReference>
<dbReference type="EMBL" id="JBHSJB010000020">
    <property type="protein sequence ID" value="MFC5056411.1"/>
    <property type="molecule type" value="Genomic_DNA"/>
</dbReference>
<dbReference type="InterPro" id="IPR036388">
    <property type="entry name" value="WH-like_DNA-bd_sf"/>
</dbReference>
<dbReference type="SUPFAM" id="SSF46785">
    <property type="entry name" value="Winged helix' DNA-binding domain"/>
    <property type="match status" value="1"/>
</dbReference>
<sequence>MGQVAERAGIAHSIASEQLSLLRQGGLLTSRRDGKTVYYRANPPGITTALAELQQHLGTCCPPHPA</sequence>
<reference evidence="3" key="1">
    <citation type="journal article" date="2019" name="Int. J. Syst. Evol. Microbiol.">
        <title>The Global Catalogue of Microorganisms (GCM) 10K type strain sequencing project: providing services to taxonomists for standard genome sequencing and annotation.</title>
        <authorList>
            <consortium name="The Broad Institute Genomics Platform"/>
            <consortium name="The Broad Institute Genome Sequencing Center for Infectious Disease"/>
            <person name="Wu L."/>
            <person name="Ma J."/>
        </authorList>
    </citation>
    <scope>NUCLEOTIDE SEQUENCE [LARGE SCALE GENOMIC DNA]</scope>
    <source>
        <strain evidence="3">KCTC 12848</strain>
    </source>
</reference>
<organism evidence="2 3">
    <name type="scientific">Saccharothrix xinjiangensis</name>
    <dbReference type="NCBI Taxonomy" id="204798"/>
    <lineage>
        <taxon>Bacteria</taxon>
        <taxon>Bacillati</taxon>
        <taxon>Actinomycetota</taxon>
        <taxon>Actinomycetes</taxon>
        <taxon>Pseudonocardiales</taxon>
        <taxon>Pseudonocardiaceae</taxon>
        <taxon>Saccharothrix</taxon>
    </lineage>
</organism>
<dbReference type="Gene3D" id="1.10.10.10">
    <property type="entry name" value="Winged helix-like DNA-binding domain superfamily/Winged helix DNA-binding domain"/>
    <property type="match status" value="1"/>
</dbReference>
<accession>A0ABV9Y713</accession>
<proteinExistence type="predicted"/>
<dbReference type="RefSeq" id="WP_344038331.1">
    <property type="nucleotide sequence ID" value="NZ_BAAAKE010000010.1"/>
</dbReference>
<evidence type="ECO:0000313" key="2">
    <source>
        <dbReference type="EMBL" id="MFC5056411.1"/>
    </source>
</evidence>
<dbReference type="InterPro" id="IPR036390">
    <property type="entry name" value="WH_DNA-bd_sf"/>
</dbReference>
<feature type="domain" description="HTH arsR-type" evidence="1">
    <location>
        <begin position="1"/>
        <end position="61"/>
    </location>
</feature>